<organism evidence="2 3">
    <name type="scientific">Electrophorus voltai</name>
    <dbReference type="NCBI Taxonomy" id="2609070"/>
    <lineage>
        <taxon>Eukaryota</taxon>
        <taxon>Metazoa</taxon>
        <taxon>Chordata</taxon>
        <taxon>Craniata</taxon>
        <taxon>Vertebrata</taxon>
        <taxon>Euteleostomi</taxon>
        <taxon>Actinopterygii</taxon>
        <taxon>Neopterygii</taxon>
        <taxon>Teleostei</taxon>
        <taxon>Ostariophysi</taxon>
        <taxon>Gymnotiformes</taxon>
        <taxon>Gymnotoidei</taxon>
        <taxon>Gymnotidae</taxon>
        <taxon>Electrophorus</taxon>
    </lineage>
</organism>
<protein>
    <recommendedName>
        <fullName evidence="1">C-type lectin domain-containing protein</fullName>
    </recommendedName>
</protein>
<dbReference type="InterPro" id="IPR016186">
    <property type="entry name" value="C-type_lectin-like/link_sf"/>
</dbReference>
<dbReference type="InterPro" id="IPR001304">
    <property type="entry name" value="C-type_lectin-like"/>
</dbReference>
<name>A0AAD8ZWL8_9TELE</name>
<gene>
    <name evidence="2" type="ORF">P4O66_005095</name>
</gene>
<dbReference type="PANTHER" id="PTHR46534">
    <property type="entry name" value="IGGFC_BINDING DOMAIN-CONTAINING PROTEIN"/>
    <property type="match status" value="1"/>
</dbReference>
<reference evidence="2" key="1">
    <citation type="submission" date="2023-03" db="EMBL/GenBank/DDBJ databases">
        <title>Electrophorus voltai genome.</title>
        <authorList>
            <person name="Bian C."/>
        </authorList>
    </citation>
    <scope>NUCLEOTIDE SEQUENCE</scope>
    <source>
        <strain evidence="2">CB-2022</strain>
        <tissue evidence="2">Muscle</tissue>
    </source>
</reference>
<dbReference type="SMART" id="SM00034">
    <property type="entry name" value="CLECT"/>
    <property type="match status" value="1"/>
</dbReference>
<dbReference type="InterPro" id="IPR035234">
    <property type="entry name" value="IgGFc-bd_N"/>
</dbReference>
<proteinExistence type="predicted"/>
<sequence>MHELIGEWSRKVLKRGEFCIFLLGVVISSDGPSVVNYGTDFITAFPENIAYYYPVSVYNSLKITALNDNTNVKVTFNGMNIQHITLHLGEIKLVDLPGEVEEYELGLSLKSVRITSNNNITVFSISQRGDSVQTYVVQPVSNLGKTYMVPFLNYTELISMMNNYSTLNCTASTNVTQTYNQFRLIIINAEAQDNSVIVSLPQSPGSTLHSQFTLGPFELMQTKNTESVLQVNSSASMAILLTHPCMDTKSCKCSMLVQQLQPTHLQQNSFLVPPCFTANNTRLILTSDQTVELKHGSPPLSGGIEILQPSSSTFLPFFPSLENRNSIITTSQPTSLSLIHPGVMMGIIPLSMFSACYLVHITSYTRSEVLLIAETTQTQYVHWDQTLVSVTWSIMNDSNYSWARMSLYGAMSHIVWHPSSKIAVYIIQKMPSLATYGGPAISINEKPDSNGCLVIPANVDIGNQAMSWQQSCEYCIRKGSNLISPSSSVYQSLMAKMLTDVKAQGQAWIGLRRSLITMAWYWQSEDDFSFTNWDKDQPDIPEKGMCTSMLMTPGSDYTWSSDPCCSTKLPVCYMPAQYISIINPYA</sequence>
<dbReference type="Pfam" id="PF17517">
    <property type="entry name" value="IgGFc_binding"/>
    <property type="match status" value="1"/>
</dbReference>
<evidence type="ECO:0000313" key="2">
    <source>
        <dbReference type="EMBL" id="KAK1806593.1"/>
    </source>
</evidence>
<dbReference type="InterPro" id="IPR016187">
    <property type="entry name" value="CTDL_fold"/>
</dbReference>
<dbReference type="AlphaFoldDB" id="A0AAD8ZWL8"/>
<dbReference type="CDD" id="cd00037">
    <property type="entry name" value="CLECT"/>
    <property type="match status" value="1"/>
</dbReference>
<dbReference type="Proteomes" id="UP001239994">
    <property type="component" value="Unassembled WGS sequence"/>
</dbReference>
<keyword evidence="3" id="KW-1185">Reference proteome</keyword>
<dbReference type="EMBL" id="JAROKS010000001">
    <property type="protein sequence ID" value="KAK1806593.1"/>
    <property type="molecule type" value="Genomic_DNA"/>
</dbReference>
<dbReference type="PANTHER" id="PTHR46534:SF2">
    <property type="entry name" value="VWFD DOMAIN-CONTAINING PROTEIN"/>
    <property type="match status" value="1"/>
</dbReference>
<feature type="domain" description="C-type lectin" evidence="1">
    <location>
        <begin position="448"/>
        <end position="573"/>
    </location>
</feature>
<dbReference type="SUPFAM" id="SSF56436">
    <property type="entry name" value="C-type lectin-like"/>
    <property type="match status" value="1"/>
</dbReference>
<accession>A0AAD8ZWL8</accession>
<dbReference type="PROSITE" id="PS50041">
    <property type="entry name" value="C_TYPE_LECTIN_2"/>
    <property type="match status" value="1"/>
</dbReference>
<dbReference type="Pfam" id="PF00059">
    <property type="entry name" value="Lectin_C"/>
    <property type="match status" value="1"/>
</dbReference>
<dbReference type="Gene3D" id="3.10.100.10">
    <property type="entry name" value="Mannose-Binding Protein A, subunit A"/>
    <property type="match status" value="1"/>
</dbReference>
<evidence type="ECO:0000313" key="3">
    <source>
        <dbReference type="Proteomes" id="UP001239994"/>
    </source>
</evidence>
<comment type="caution">
    <text evidence="2">The sequence shown here is derived from an EMBL/GenBank/DDBJ whole genome shotgun (WGS) entry which is preliminary data.</text>
</comment>
<evidence type="ECO:0000259" key="1">
    <source>
        <dbReference type="PROSITE" id="PS50041"/>
    </source>
</evidence>